<name>A0A8H7F555_AGABI</name>
<dbReference type="SUPFAM" id="SSF55331">
    <property type="entry name" value="Tautomerase/MIF"/>
    <property type="match status" value="1"/>
</dbReference>
<dbReference type="InterPro" id="IPR001398">
    <property type="entry name" value="Macrophage_inhib_fac"/>
</dbReference>
<dbReference type="Gene3D" id="3.30.429.10">
    <property type="entry name" value="Macrophage Migration Inhibitory Factor"/>
    <property type="match status" value="1"/>
</dbReference>
<evidence type="ECO:0000256" key="1">
    <source>
        <dbReference type="ARBA" id="ARBA00005851"/>
    </source>
</evidence>
<organism evidence="2 3">
    <name type="scientific">Agaricus bisporus var. burnettii</name>
    <dbReference type="NCBI Taxonomy" id="192524"/>
    <lineage>
        <taxon>Eukaryota</taxon>
        <taxon>Fungi</taxon>
        <taxon>Dikarya</taxon>
        <taxon>Basidiomycota</taxon>
        <taxon>Agaricomycotina</taxon>
        <taxon>Agaricomycetes</taxon>
        <taxon>Agaricomycetidae</taxon>
        <taxon>Agaricales</taxon>
        <taxon>Agaricineae</taxon>
        <taxon>Agaricaceae</taxon>
        <taxon>Agaricus</taxon>
    </lineage>
</organism>
<dbReference type="Proteomes" id="UP000629468">
    <property type="component" value="Unassembled WGS sequence"/>
</dbReference>
<dbReference type="Pfam" id="PF01187">
    <property type="entry name" value="MIF"/>
    <property type="match status" value="1"/>
</dbReference>
<dbReference type="InterPro" id="IPR014347">
    <property type="entry name" value="Tautomerase/MIF_sf"/>
</dbReference>
<accession>A0A8H7F555</accession>
<reference evidence="2 3" key="1">
    <citation type="journal article" name="Sci. Rep.">
        <title>Telomere-to-telomere assembled and centromere annotated genomes of the two main subspecies of the button mushroom Agaricus bisporus reveal especially polymorphic chromosome ends.</title>
        <authorList>
            <person name="Sonnenberg A.S.M."/>
            <person name="Sedaghat-Telgerd N."/>
            <person name="Lavrijssen B."/>
            <person name="Ohm R.A."/>
            <person name="Hendrickx P.M."/>
            <person name="Scholtmeijer K."/>
            <person name="Baars J.J.P."/>
            <person name="van Peer A."/>
        </authorList>
    </citation>
    <scope>NUCLEOTIDE SEQUENCE [LARGE SCALE GENOMIC DNA]</scope>
    <source>
        <strain evidence="2 3">H119_p4</strain>
    </source>
</reference>
<comment type="caution">
    <text evidence="2">The sequence shown here is derived from an EMBL/GenBank/DDBJ whole genome shotgun (WGS) entry which is preliminary data.</text>
</comment>
<evidence type="ECO:0000313" key="3">
    <source>
        <dbReference type="Proteomes" id="UP000629468"/>
    </source>
</evidence>
<comment type="similarity">
    <text evidence="1">Belongs to the MIF family.</text>
</comment>
<gene>
    <name evidence="2" type="ORF">Agabi119p4_3653</name>
</gene>
<proteinExistence type="inferred from homology"/>
<sequence length="92" mass="10324">MPYLVLNTNVKVADPKTFAAEFSKASIDNLQPEMNEGYSKKIFEWLDVKLGVKHDRGYILFTDPGSGQIGYMSTTLRKILGSSEYKLEGLMS</sequence>
<protein>
    <submittedName>
        <fullName evidence="2">Uncharacterized protein</fullName>
    </submittedName>
</protein>
<evidence type="ECO:0000313" key="2">
    <source>
        <dbReference type="EMBL" id="KAF7777581.1"/>
    </source>
</evidence>
<dbReference type="EMBL" id="JABXXO010000005">
    <property type="protein sequence ID" value="KAF7777581.1"/>
    <property type="molecule type" value="Genomic_DNA"/>
</dbReference>
<dbReference type="AlphaFoldDB" id="A0A8H7F555"/>